<organism evidence="1 2">
    <name type="scientific">Araneus ventricosus</name>
    <name type="common">Orbweaver spider</name>
    <name type="synonym">Epeira ventricosa</name>
    <dbReference type="NCBI Taxonomy" id="182803"/>
    <lineage>
        <taxon>Eukaryota</taxon>
        <taxon>Metazoa</taxon>
        <taxon>Ecdysozoa</taxon>
        <taxon>Arthropoda</taxon>
        <taxon>Chelicerata</taxon>
        <taxon>Arachnida</taxon>
        <taxon>Araneae</taxon>
        <taxon>Araneomorphae</taxon>
        <taxon>Entelegynae</taxon>
        <taxon>Araneoidea</taxon>
        <taxon>Araneidae</taxon>
        <taxon>Araneus</taxon>
    </lineage>
</organism>
<protein>
    <submittedName>
        <fullName evidence="1">Uncharacterized protein</fullName>
    </submittedName>
</protein>
<accession>A0A4Y2LQ56</accession>
<dbReference type="OrthoDB" id="6448274at2759"/>
<proteinExistence type="predicted"/>
<comment type="caution">
    <text evidence="1">The sequence shown here is derived from an EMBL/GenBank/DDBJ whole genome shotgun (WGS) entry which is preliminary data.</text>
</comment>
<evidence type="ECO:0000313" key="2">
    <source>
        <dbReference type="Proteomes" id="UP000499080"/>
    </source>
</evidence>
<gene>
    <name evidence="1" type="ORF">AVEN_154738_1</name>
</gene>
<name>A0A4Y2LQ56_ARAVE</name>
<evidence type="ECO:0000313" key="1">
    <source>
        <dbReference type="EMBL" id="GBN16891.1"/>
    </source>
</evidence>
<keyword evidence="2" id="KW-1185">Reference proteome</keyword>
<dbReference type="Proteomes" id="UP000499080">
    <property type="component" value="Unassembled WGS sequence"/>
</dbReference>
<sequence length="120" mass="14116">MTLIPPDLLAAYRRPKEPERDLEQNILSLLDESKLPNDQRAKLLSQLIMRYQKVTREPAELIPVSIANQSLTNPPEELPAKQVEDEDHIMRDIRYAVPRTFEKYIPAIVEKLKTRLYHWN</sequence>
<dbReference type="AlphaFoldDB" id="A0A4Y2LQ56"/>
<dbReference type="EMBL" id="BGPR01200635">
    <property type="protein sequence ID" value="GBN16891.1"/>
    <property type="molecule type" value="Genomic_DNA"/>
</dbReference>
<reference evidence="1 2" key="1">
    <citation type="journal article" date="2019" name="Sci. Rep.">
        <title>Orb-weaving spider Araneus ventricosus genome elucidates the spidroin gene catalogue.</title>
        <authorList>
            <person name="Kono N."/>
            <person name="Nakamura H."/>
            <person name="Ohtoshi R."/>
            <person name="Moran D.A.P."/>
            <person name="Shinohara A."/>
            <person name="Yoshida Y."/>
            <person name="Fujiwara M."/>
            <person name="Mori M."/>
            <person name="Tomita M."/>
            <person name="Arakawa K."/>
        </authorList>
    </citation>
    <scope>NUCLEOTIDE SEQUENCE [LARGE SCALE GENOMIC DNA]</scope>
</reference>